<comment type="caution">
    <text evidence="12">The sequence shown here is derived from an EMBL/GenBank/DDBJ whole genome shotgun (WGS) entry which is preliminary data.</text>
</comment>
<dbReference type="InterPro" id="IPR004268">
    <property type="entry name" value="MurJ"/>
</dbReference>
<feature type="transmembrane region" description="Helical" evidence="10">
    <location>
        <begin position="422"/>
        <end position="441"/>
    </location>
</feature>
<dbReference type="HAMAP" id="MF_02078">
    <property type="entry name" value="MurJ_MviN"/>
    <property type="match status" value="1"/>
</dbReference>
<comment type="similarity">
    <text evidence="9 10 11">Belongs to the MurJ/MviN family.</text>
</comment>
<feature type="transmembrane region" description="Helical" evidence="10">
    <location>
        <begin position="160"/>
        <end position="181"/>
    </location>
</feature>
<evidence type="ECO:0000256" key="3">
    <source>
        <dbReference type="ARBA" id="ARBA00022692"/>
    </source>
</evidence>
<reference evidence="12 13" key="1">
    <citation type="submission" date="2020-08" db="EMBL/GenBank/DDBJ databases">
        <title>Genomic Encyclopedia of Type Strains, Phase III (KMG-III): the genomes of soil and plant-associated and newly described type strains.</title>
        <authorList>
            <person name="Whitman W."/>
        </authorList>
    </citation>
    <scope>NUCLEOTIDE SEQUENCE [LARGE SCALE GENOMIC DNA]</scope>
    <source>
        <strain evidence="12 13">CECT 8572</strain>
    </source>
</reference>
<organism evidence="12 13">
    <name type="scientific">Limimaricola variabilis</name>
    <dbReference type="NCBI Taxonomy" id="1492771"/>
    <lineage>
        <taxon>Bacteria</taxon>
        <taxon>Pseudomonadati</taxon>
        <taxon>Pseudomonadota</taxon>
        <taxon>Alphaproteobacteria</taxon>
        <taxon>Rhodobacterales</taxon>
        <taxon>Paracoccaceae</taxon>
        <taxon>Limimaricola</taxon>
    </lineage>
</organism>
<evidence type="ECO:0000256" key="10">
    <source>
        <dbReference type="HAMAP-Rule" id="MF_02078"/>
    </source>
</evidence>
<comment type="pathway">
    <text evidence="10">Cell wall biogenesis; peptidoglycan biosynthesis.</text>
</comment>
<dbReference type="RefSeq" id="WP_183473633.1">
    <property type="nucleotide sequence ID" value="NZ_JACIBX010000008.1"/>
</dbReference>
<feature type="transmembrane region" description="Helical" evidence="10">
    <location>
        <begin position="461"/>
        <end position="487"/>
    </location>
</feature>
<accession>A0ABR6HQK4</accession>
<dbReference type="InterPro" id="IPR051050">
    <property type="entry name" value="Lipid_II_flippase_MurJ/MviN"/>
</dbReference>
<evidence type="ECO:0000256" key="4">
    <source>
        <dbReference type="ARBA" id="ARBA00022960"/>
    </source>
</evidence>
<feature type="transmembrane region" description="Helical" evidence="10">
    <location>
        <begin position="397"/>
        <end position="416"/>
    </location>
</feature>
<feature type="transmembrane region" description="Helical" evidence="10">
    <location>
        <begin position="328"/>
        <end position="352"/>
    </location>
</feature>
<keyword evidence="10" id="KW-0997">Cell inner membrane</keyword>
<keyword evidence="10 11" id="KW-0813">Transport</keyword>
<keyword evidence="7 10" id="KW-0472">Membrane</keyword>
<dbReference type="PIRSF" id="PIRSF002869">
    <property type="entry name" value="MviN"/>
    <property type="match status" value="1"/>
</dbReference>
<evidence type="ECO:0000256" key="5">
    <source>
        <dbReference type="ARBA" id="ARBA00022984"/>
    </source>
</evidence>
<gene>
    <name evidence="10" type="primary">murJ</name>
    <name evidence="12" type="ORF">FHS00_002362</name>
</gene>
<comment type="function">
    <text evidence="8 10 11">Involved in peptidoglycan biosynthesis. Transports lipid-linked peptidoglycan precursors from the inner to the outer leaflet of the cytoplasmic membrane.</text>
</comment>
<dbReference type="Proteomes" id="UP000576152">
    <property type="component" value="Unassembled WGS sequence"/>
</dbReference>
<keyword evidence="13" id="KW-1185">Reference proteome</keyword>
<feature type="transmembrane region" description="Helical" evidence="10">
    <location>
        <begin position="205"/>
        <end position="224"/>
    </location>
</feature>
<comment type="subcellular location">
    <subcellularLocation>
        <location evidence="10">Cell inner membrane</location>
        <topology evidence="10">Multi-pass membrane protein</topology>
    </subcellularLocation>
    <subcellularLocation>
        <location evidence="1">Cell membrane</location>
        <topology evidence="1">Multi-pass membrane protein</topology>
    </subcellularLocation>
</comment>
<dbReference type="CDD" id="cd13123">
    <property type="entry name" value="MATE_MurJ_like"/>
    <property type="match status" value="1"/>
</dbReference>
<evidence type="ECO:0000313" key="13">
    <source>
        <dbReference type="Proteomes" id="UP000576152"/>
    </source>
</evidence>
<feature type="transmembrane region" description="Helical" evidence="10">
    <location>
        <begin position="134"/>
        <end position="153"/>
    </location>
</feature>
<feature type="transmembrane region" description="Helical" evidence="10">
    <location>
        <begin position="364"/>
        <end position="385"/>
    </location>
</feature>
<sequence>MKPIRLVQGFLTVGIWTLLSRVFGFARDIMIAGYLGAGPVAEAFLVAFSLPNMFRRFFAEGAFNMAFVPMFSKKVEGGEDAEAFAQEAWVGMAFVLTVFTVIGIVAMPGLVLLMASGFAGDERFDLAVEYGRLAFPYILFISLAALASGVLNATGRFMAAAAAPVLLNIVFIVAVLIGAALGRDPSESLGLGIDRALGLRVGDTLALSVPFAGAVQLGLVWWAAKRAGFHLRLGWPRLSPDMRKLFAIAAPAALAGGVVQINLLVGRQVASFFEGAVAWLNYADRLYQLPLGVVGIAVGVVLLPDLSRRLRAGDEAGGRDAFNRAAEMSLALTIPAAVALVVISVPLVSVLFERGAFTSDDTTATALTVVVYGLGLPAFVLQKALQPLFFAREDTRSPFRYAVVAMLVNVVVAVGLAPVIGFIAAALGTTLAGWAMVWLLWRGSRQMGAAAEWDERFRRRLWRICGASALMGALLLAAAALLGPFLATASVRYPALALLVAIGMAGYFGFGQLLGAFRLAEFRRAVRR</sequence>
<keyword evidence="4 10" id="KW-0133">Cell shape</keyword>
<keyword evidence="2 10" id="KW-1003">Cell membrane</keyword>
<evidence type="ECO:0000256" key="7">
    <source>
        <dbReference type="ARBA" id="ARBA00023136"/>
    </source>
</evidence>
<dbReference type="PANTHER" id="PTHR47019:SF1">
    <property type="entry name" value="LIPID II FLIPPASE MURJ"/>
    <property type="match status" value="1"/>
</dbReference>
<name>A0ABR6HQK4_9RHOB</name>
<feature type="transmembrane region" description="Helical" evidence="10">
    <location>
        <begin position="245"/>
        <end position="266"/>
    </location>
</feature>
<keyword evidence="10 11" id="KW-0961">Cell wall biogenesis/degradation</keyword>
<feature type="transmembrane region" description="Helical" evidence="10">
    <location>
        <begin position="34"/>
        <end position="54"/>
    </location>
</feature>
<evidence type="ECO:0000313" key="12">
    <source>
        <dbReference type="EMBL" id="MBB3712767.1"/>
    </source>
</evidence>
<proteinExistence type="inferred from homology"/>
<dbReference type="Pfam" id="PF03023">
    <property type="entry name" value="MurJ"/>
    <property type="match status" value="1"/>
</dbReference>
<keyword evidence="5 10" id="KW-0573">Peptidoglycan synthesis</keyword>
<evidence type="ECO:0000256" key="9">
    <source>
        <dbReference type="ARBA" id="ARBA00061532"/>
    </source>
</evidence>
<evidence type="ECO:0000256" key="2">
    <source>
        <dbReference type="ARBA" id="ARBA00022475"/>
    </source>
</evidence>
<evidence type="ECO:0000256" key="11">
    <source>
        <dbReference type="PIRNR" id="PIRNR002869"/>
    </source>
</evidence>
<feature type="transmembrane region" description="Helical" evidence="10">
    <location>
        <begin position="493"/>
        <end position="520"/>
    </location>
</feature>
<keyword evidence="3 10" id="KW-0812">Transmembrane</keyword>
<feature type="transmembrane region" description="Helical" evidence="10">
    <location>
        <begin position="286"/>
        <end position="307"/>
    </location>
</feature>
<keyword evidence="6 10" id="KW-1133">Transmembrane helix</keyword>
<dbReference type="NCBIfam" id="TIGR01695">
    <property type="entry name" value="murJ_mviN"/>
    <property type="match status" value="1"/>
</dbReference>
<evidence type="ECO:0000256" key="8">
    <source>
        <dbReference type="ARBA" id="ARBA00060041"/>
    </source>
</evidence>
<evidence type="ECO:0000256" key="6">
    <source>
        <dbReference type="ARBA" id="ARBA00022989"/>
    </source>
</evidence>
<feature type="transmembrane region" description="Helical" evidence="10">
    <location>
        <begin position="89"/>
        <end position="114"/>
    </location>
</feature>
<dbReference type="PANTHER" id="PTHR47019">
    <property type="entry name" value="LIPID II FLIPPASE MURJ"/>
    <property type="match status" value="1"/>
</dbReference>
<dbReference type="PRINTS" id="PR01806">
    <property type="entry name" value="VIRFACTRMVIN"/>
</dbReference>
<evidence type="ECO:0000256" key="1">
    <source>
        <dbReference type="ARBA" id="ARBA00004651"/>
    </source>
</evidence>
<protein>
    <recommendedName>
        <fullName evidence="10">Probable lipid II flippase MurJ</fullName>
    </recommendedName>
</protein>
<dbReference type="EMBL" id="JACIBX010000008">
    <property type="protein sequence ID" value="MBB3712767.1"/>
    <property type="molecule type" value="Genomic_DNA"/>
</dbReference>